<dbReference type="InterPro" id="IPR007484">
    <property type="entry name" value="Peptidase_M28"/>
</dbReference>
<sequence length="546" mass="57926">MLRSLIAATLLVAPLAASAQEAPDLTPAQQFLHDRVAYLASDELRGREAGTPDFDRAADYVVSQMESIGLEPGGTQGWFQPVPLITFSPGETSVSFTRGNRKTELESGAEVLGLASAVDEERSVSGKMVFVGFGIDDSEAGIDDYEGLDVEGKVVAMLFGVPKDAPEEVGQRWGGLADKVETAMAHGASAVVIIESGQLRARLPFSVVSQYISRGRTTLDLGAEAAGAEPLAMLSQEAATKLFAGSGIEFADVLEAEMAGKPVPHGALGVTLAAHVTTTMNRFTSKNVIGKLKGSDPELAGQYLVVSAHLDHVGVGSPNDEGDTIYNGAMDNAIGVATVLSMAKRFTEAGEAPRRSILFVALTAEEKGLLGSRYMADHWPVGDGEMLVGDLNFDMPILTFPLTHIVALGEEHSSLGPAVHIAAEEVGMGVIPDPFPEENFFVRSDHYSFVTAGIPAISIDSGPSPDGTGTDAIQHFLKNDYHKPSDEIGLINWESAAKFALLSYTFVRNVANADERPAWNPGNEYGVRYDGYGADREPEGEAETAE</sequence>
<dbReference type="InterPro" id="IPR045175">
    <property type="entry name" value="M28_fam"/>
</dbReference>
<evidence type="ECO:0000313" key="3">
    <source>
        <dbReference type="EMBL" id="QIG81651.1"/>
    </source>
</evidence>
<dbReference type="GO" id="GO:0008235">
    <property type="term" value="F:metalloexopeptidase activity"/>
    <property type="evidence" value="ECO:0007669"/>
    <property type="project" value="InterPro"/>
</dbReference>
<name>A0A6G6Y9Y0_9SPHN</name>
<feature type="domain" description="Peptidase M28" evidence="2">
    <location>
        <begin position="287"/>
        <end position="504"/>
    </location>
</feature>
<keyword evidence="1" id="KW-0732">Signal</keyword>
<dbReference type="SUPFAM" id="SSF52025">
    <property type="entry name" value="PA domain"/>
    <property type="match status" value="1"/>
</dbReference>
<dbReference type="PANTHER" id="PTHR12147">
    <property type="entry name" value="METALLOPEPTIDASE M28 FAMILY MEMBER"/>
    <property type="match status" value="1"/>
</dbReference>
<evidence type="ECO:0000259" key="2">
    <source>
        <dbReference type="Pfam" id="PF04389"/>
    </source>
</evidence>
<dbReference type="InterPro" id="IPR046450">
    <property type="entry name" value="PA_dom_sf"/>
</dbReference>
<dbReference type="Gene3D" id="3.40.630.10">
    <property type="entry name" value="Zn peptidases"/>
    <property type="match status" value="1"/>
</dbReference>
<dbReference type="PANTHER" id="PTHR12147:SF26">
    <property type="entry name" value="PEPTIDASE M28 DOMAIN-CONTAINING PROTEIN"/>
    <property type="match status" value="1"/>
</dbReference>
<feature type="signal peptide" evidence="1">
    <location>
        <begin position="1"/>
        <end position="19"/>
    </location>
</feature>
<keyword evidence="4" id="KW-1185">Reference proteome</keyword>
<dbReference type="Proteomes" id="UP000501568">
    <property type="component" value="Chromosome"/>
</dbReference>
<reference evidence="3 4" key="1">
    <citation type="submission" date="2020-02" db="EMBL/GenBank/DDBJ databases">
        <authorList>
            <person name="Zheng R.K."/>
            <person name="Sun C.M."/>
        </authorList>
    </citation>
    <scope>NUCLEOTIDE SEQUENCE [LARGE SCALE GENOMIC DNA]</scope>
    <source>
        <strain evidence="4">zrk23</strain>
    </source>
</reference>
<dbReference type="SUPFAM" id="SSF53187">
    <property type="entry name" value="Zn-dependent exopeptidases"/>
    <property type="match status" value="1"/>
</dbReference>
<protein>
    <submittedName>
        <fullName evidence="3">M20/M25/M40 family metallo-hydrolase</fullName>
    </submittedName>
</protein>
<evidence type="ECO:0000313" key="4">
    <source>
        <dbReference type="Proteomes" id="UP000501568"/>
    </source>
</evidence>
<dbReference type="RefSeq" id="WP_165328578.1">
    <property type="nucleotide sequence ID" value="NZ_CP049109.1"/>
</dbReference>
<dbReference type="GO" id="GO:0006508">
    <property type="term" value="P:proteolysis"/>
    <property type="evidence" value="ECO:0007669"/>
    <property type="project" value="InterPro"/>
</dbReference>
<dbReference type="AlphaFoldDB" id="A0A6G6Y9Y0"/>
<feature type="chain" id="PRO_5026333409" evidence="1">
    <location>
        <begin position="20"/>
        <end position="546"/>
    </location>
</feature>
<evidence type="ECO:0000256" key="1">
    <source>
        <dbReference type="SAM" id="SignalP"/>
    </source>
</evidence>
<proteinExistence type="predicted"/>
<dbReference type="Gene3D" id="3.50.30.30">
    <property type="match status" value="1"/>
</dbReference>
<accession>A0A6G6Y9Y0</accession>
<keyword evidence="3" id="KW-0378">Hydrolase</keyword>
<dbReference type="Pfam" id="PF04389">
    <property type="entry name" value="Peptidase_M28"/>
    <property type="match status" value="1"/>
</dbReference>
<organism evidence="3 4">
    <name type="scientific">Stakelama tenebrarum</name>
    <dbReference type="NCBI Taxonomy" id="2711215"/>
    <lineage>
        <taxon>Bacteria</taxon>
        <taxon>Pseudomonadati</taxon>
        <taxon>Pseudomonadota</taxon>
        <taxon>Alphaproteobacteria</taxon>
        <taxon>Sphingomonadales</taxon>
        <taxon>Sphingomonadaceae</taxon>
        <taxon>Stakelama</taxon>
    </lineage>
</organism>
<gene>
    <name evidence="3" type="ORF">G5C33_18910</name>
</gene>
<dbReference type="KEGG" id="spzr:G5C33_18910"/>
<dbReference type="EMBL" id="CP049109">
    <property type="protein sequence ID" value="QIG81651.1"/>
    <property type="molecule type" value="Genomic_DNA"/>
</dbReference>